<reference evidence="1 2" key="2">
    <citation type="journal article" date="2022" name="Mol. Ecol. Resour.">
        <title>The genomes of chicory, endive, great burdock and yacon provide insights into Asteraceae paleo-polyploidization history and plant inulin production.</title>
        <authorList>
            <person name="Fan W."/>
            <person name="Wang S."/>
            <person name="Wang H."/>
            <person name="Wang A."/>
            <person name="Jiang F."/>
            <person name="Liu H."/>
            <person name="Zhao H."/>
            <person name="Xu D."/>
            <person name="Zhang Y."/>
        </authorList>
    </citation>
    <scope>NUCLEOTIDE SEQUENCE [LARGE SCALE GENOMIC DNA]</scope>
    <source>
        <strain evidence="2">cv. Niubang</strain>
    </source>
</reference>
<keyword evidence="2" id="KW-1185">Reference proteome</keyword>
<gene>
    <name evidence="1" type="ORF">L6452_32599</name>
</gene>
<dbReference type="EMBL" id="CM042057">
    <property type="protein sequence ID" value="KAI3692776.1"/>
    <property type="molecule type" value="Genomic_DNA"/>
</dbReference>
<accession>A0ACB8Z5P4</accession>
<proteinExistence type="predicted"/>
<comment type="caution">
    <text evidence="1">The sequence shown here is derived from an EMBL/GenBank/DDBJ whole genome shotgun (WGS) entry which is preliminary data.</text>
</comment>
<protein>
    <submittedName>
        <fullName evidence="1">Uncharacterized protein</fullName>
    </submittedName>
</protein>
<organism evidence="1 2">
    <name type="scientific">Arctium lappa</name>
    <name type="common">Greater burdock</name>
    <name type="synonym">Lappa major</name>
    <dbReference type="NCBI Taxonomy" id="4217"/>
    <lineage>
        <taxon>Eukaryota</taxon>
        <taxon>Viridiplantae</taxon>
        <taxon>Streptophyta</taxon>
        <taxon>Embryophyta</taxon>
        <taxon>Tracheophyta</taxon>
        <taxon>Spermatophyta</taxon>
        <taxon>Magnoliopsida</taxon>
        <taxon>eudicotyledons</taxon>
        <taxon>Gunneridae</taxon>
        <taxon>Pentapetalae</taxon>
        <taxon>asterids</taxon>
        <taxon>campanulids</taxon>
        <taxon>Asterales</taxon>
        <taxon>Asteraceae</taxon>
        <taxon>Carduoideae</taxon>
        <taxon>Cardueae</taxon>
        <taxon>Arctiinae</taxon>
        <taxon>Arctium</taxon>
    </lineage>
</organism>
<name>A0ACB8Z5P4_ARCLA</name>
<reference evidence="2" key="1">
    <citation type="journal article" date="2022" name="Mol. Ecol. Resour.">
        <title>The genomes of chicory, endive, great burdock and yacon provide insights into Asteraceae palaeo-polyploidization history and plant inulin production.</title>
        <authorList>
            <person name="Fan W."/>
            <person name="Wang S."/>
            <person name="Wang H."/>
            <person name="Wang A."/>
            <person name="Jiang F."/>
            <person name="Liu H."/>
            <person name="Zhao H."/>
            <person name="Xu D."/>
            <person name="Zhang Y."/>
        </authorList>
    </citation>
    <scope>NUCLEOTIDE SEQUENCE [LARGE SCALE GENOMIC DNA]</scope>
    <source>
        <strain evidence="2">cv. Niubang</strain>
    </source>
</reference>
<evidence type="ECO:0000313" key="1">
    <source>
        <dbReference type="EMBL" id="KAI3692776.1"/>
    </source>
</evidence>
<sequence length="79" mass="8649">MGLQQSTDELLYQQVSYGTTEGIKSLHSEGAGLEWMDKEGKTPLILASMNPQLYDVAKTLIELGANVNAYRPGELFCAL</sequence>
<dbReference type="Proteomes" id="UP001055879">
    <property type="component" value="Linkage Group LG11"/>
</dbReference>
<evidence type="ECO:0000313" key="2">
    <source>
        <dbReference type="Proteomes" id="UP001055879"/>
    </source>
</evidence>